<feature type="region of interest" description="Disordered" evidence="2">
    <location>
        <begin position="133"/>
        <end position="168"/>
    </location>
</feature>
<feature type="compositionally biased region" description="Basic residues" evidence="2">
    <location>
        <begin position="158"/>
        <end position="168"/>
    </location>
</feature>
<feature type="coiled-coil region" evidence="1">
    <location>
        <begin position="58"/>
        <end position="117"/>
    </location>
</feature>
<keyword evidence="3" id="KW-1133">Transmembrane helix</keyword>
<dbReference type="OrthoDB" id="8265056at2"/>
<keyword evidence="1" id="KW-0175">Coiled coil</keyword>
<keyword evidence="3" id="KW-0472">Membrane</keyword>
<keyword evidence="3" id="KW-0812">Transmembrane</keyword>
<evidence type="ECO:0000313" key="5">
    <source>
        <dbReference type="Proteomes" id="UP000189796"/>
    </source>
</evidence>
<accession>A0A1M5UED1</accession>
<dbReference type="Proteomes" id="UP000189796">
    <property type="component" value="Chromosome I"/>
</dbReference>
<dbReference type="AlphaFoldDB" id="A0A1M5UED1"/>
<gene>
    <name evidence="4" type="ORF">SAMN05443248_5399</name>
</gene>
<organism evidence="4 5">
    <name type="scientific">Bradyrhizobium erythrophlei</name>
    <dbReference type="NCBI Taxonomy" id="1437360"/>
    <lineage>
        <taxon>Bacteria</taxon>
        <taxon>Pseudomonadati</taxon>
        <taxon>Pseudomonadota</taxon>
        <taxon>Alphaproteobacteria</taxon>
        <taxon>Hyphomicrobiales</taxon>
        <taxon>Nitrobacteraceae</taxon>
        <taxon>Bradyrhizobium</taxon>
    </lineage>
</organism>
<evidence type="ECO:0000256" key="3">
    <source>
        <dbReference type="SAM" id="Phobius"/>
    </source>
</evidence>
<feature type="transmembrane region" description="Helical" evidence="3">
    <location>
        <begin position="21"/>
        <end position="45"/>
    </location>
</feature>
<name>A0A1M5UED1_9BRAD</name>
<feature type="compositionally biased region" description="Low complexity" evidence="2">
    <location>
        <begin position="133"/>
        <end position="145"/>
    </location>
</feature>
<protein>
    <submittedName>
        <fullName evidence="4">Uncharacterized protein</fullName>
    </submittedName>
</protein>
<dbReference type="EMBL" id="LT670817">
    <property type="protein sequence ID" value="SHH61271.1"/>
    <property type="molecule type" value="Genomic_DNA"/>
</dbReference>
<reference evidence="4 5" key="1">
    <citation type="submission" date="2016-11" db="EMBL/GenBank/DDBJ databases">
        <authorList>
            <person name="Jaros S."/>
            <person name="Januszkiewicz K."/>
            <person name="Wedrychowicz H."/>
        </authorList>
    </citation>
    <scope>NUCLEOTIDE SEQUENCE [LARGE SCALE GENOMIC DNA]</scope>
    <source>
        <strain evidence="4 5">GAS138</strain>
    </source>
</reference>
<sequence>MTEVRPDDANSGGMARIGAQPILLTAAALVVILIGAGSVALWRAYTGAYPEQDRTASARQLQARNAQASEQLVVKTNALEISQQEAIDQLQVVQDQLQTVKRLLAAQQADAKRLSEQVAGLATAIDGLRQAFASAPPSEASNPPSVSHSAEPKPRAAASHRRRAKPPG</sequence>
<evidence type="ECO:0000256" key="2">
    <source>
        <dbReference type="SAM" id="MobiDB-lite"/>
    </source>
</evidence>
<evidence type="ECO:0000256" key="1">
    <source>
        <dbReference type="SAM" id="Coils"/>
    </source>
</evidence>
<evidence type="ECO:0000313" key="4">
    <source>
        <dbReference type="EMBL" id="SHH61271.1"/>
    </source>
</evidence>
<proteinExistence type="predicted"/>